<evidence type="ECO:0000256" key="8">
    <source>
        <dbReference type="ARBA" id="ARBA00022824"/>
    </source>
</evidence>
<comment type="cofactor">
    <cofactor evidence="1 14">
        <name>heme</name>
        <dbReference type="ChEBI" id="CHEBI:30413"/>
    </cofactor>
</comment>
<protein>
    <submittedName>
        <fullName evidence="16">Cytochrome P450 2J2</fullName>
    </submittedName>
</protein>
<dbReference type="PANTHER" id="PTHR24300">
    <property type="entry name" value="CYTOCHROME P450 508A4-RELATED"/>
    <property type="match status" value="1"/>
</dbReference>
<dbReference type="InterPro" id="IPR001128">
    <property type="entry name" value="Cyt_P450"/>
</dbReference>
<comment type="caution">
    <text evidence="16">The sequence shown here is derived from an EMBL/GenBank/DDBJ whole genome shotgun (WGS) entry which is preliminary data.</text>
</comment>
<dbReference type="InterPro" id="IPR036396">
    <property type="entry name" value="Cyt_P450_sf"/>
</dbReference>
<evidence type="ECO:0000256" key="7">
    <source>
        <dbReference type="ARBA" id="ARBA00022723"/>
    </source>
</evidence>
<accession>A0A4Y2QK77</accession>
<dbReference type="PROSITE" id="PS00086">
    <property type="entry name" value="CYTOCHROME_P450"/>
    <property type="match status" value="1"/>
</dbReference>
<dbReference type="Gene3D" id="1.10.630.10">
    <property type="entry name" value="Cytochrome P450"/>
    <property type="match status" value="1"/>
</dbReference>
<evidence type="ECO:0000256" key="13">
    <source>
        <dbReference type="ARBA" id="ARBA00023136"/>
    </source>
</evidence>
<comment type="subcellular location">
    <subcellularLocation>
        <location evidence="4">Endoplasmic reticulum membrane</location>
        <topology evidence="4">Peripheral membrane protein</topology>
    </subcellularLocation>
    <subcellularLocation>
        <location evidence="3">Microsome membrane</location>
        <topology evidence="3">Peripheral membrane protein</topology>
    </subcellularLocation>
</comment>
<keyword evidence="17" id="KW-1185">Reference proteome</keyword>
<dbReference type="EMBL" id="BGPR01014096">
    <property type="protein sequence ID" value="GBN63712.1"/>
    <property type="molecule type" value="Genomic_DNA"/>
</dbReference>
<dbReference type="PRINTS" id="PR00385">
    <property type="entry name" value="P450"/>
</dbReference>
<evidence type="ECO:0000256" key="14">
    <source>
        <dbReference type="PIRSR" id="PIRSR602401-1"/>
    </source>
</evidence>
<dbReference type="GO" id="GO:0005789">
    <property type="term" value="C:endoplasmic reticulum membrane"/>
    <property type="evidence" value="ECO:0007669"/>
    <property type="project" value="UniProtKB-SubCell"/>
</dbReference>
<evidence type="ECO:0000256" key="1">
    <source>
        <dbReference type="ARBA" id="ARBA00001971"/>
    </source>
</evidence>
<keyword evidence="8" id="KW-0256">Endoplasmic reticulum</keyword>
<evidence type="ECO:0000256" key="4">
    <source>
        <dbReference type="ARBA" id="ARBA00004406"/>
    </source>
</evidence>
<keyword evidence="9" id="KW-0492">Microsome</keyword>
<dbReference type="GO" id="GO:0020037">
    <property type="term" value="F:heme binding"/>
    <property type="evidence" value="ECO:0007669"/>
    <property type="project" value="InterPro"/>
</dbReference>
<dbReference type="InterPro" id="IPR017972">
    <property type="entry name" value="Cyt_P450_CS"/>
</dbReference>
<keyword evidence="11 14" id="KW-0408">Iron</keyword>
<proteinExistence type="inferred from homology"/>
<evidence type="ECO:0000256" key="9">
    <source>
        <dbReference type="ARBA" id="ARBA00022848"/>
    </source>
</evidence>
<dbReference type="Pfam" id="PF00067">
    <property type="entry name" value="p450"/>
    <property type="match status" value="1"/>
</dbReference>
<dbReference type="OrthoDB" id="6507093at2759"/>
<dbReference type="PRINTS" id="PR00463">
    <property type="entry name" value="EP450I"/>
</dbReference>
<keyword evidence="10 15" id="KW-0560">Oxidoreductase</keyword>
<evidence type="ECO:0000256" key="12">
    <source>
        <dbReference type="ARBA" id="ARBA00023033"/>
    </source>
</evidence>
<evidence type="ECO:0000313" key="17">
    <source>
        <dbReference type="Proteomes" id="UP000499080"/>
    </source>
</evidence>
<dbReference type="Proteomes" id="UP000499080">
    <property type="component" value="Unassembled WGS sequence"/>
</dbReference>
<evidence type="ECO:0000256" key="11">
    <source>
        <dbReference type="ARBA" id="ARBA00023004"/>
    </source>
</evidence>
<organism evidence="16 17">
    <name type="scientific">Araneus ventricosus</name>
    <name type="common">Orbweaver spider</name>
    <name type="synonym">Epeira ventricosa</name>
    <dbReference type="NCBI Taxonomy" id="182803"/>
    <lineage>
        <taxon>Eukaryota</taxon>
        <taxon>Metazoa</taxon>
        <taxon>Ecdysozoa</taxon>
        <taxon>Arthropoda</taxon>
        <taxon>Chelicerata</taxon>
        <taxon>Arachnida</taxon>
        <taxon>Araneae</taxon>
        <taxon>Araneomorphae</taxon>
        <taxon>Entelegynae</taxon>
        <taxon>Araneoidea</taxon>
        <taxon>Araneidae</taxon>
        <taxon>Araneus</taxon>
    </lineage>
</organism>
<comment type="function">
    <text evidence="2">May be involved in the metabolism of insect hormones and in the breakdown of synthetic insecticides.</text>
</comment>
<evidence type="ECO:0000256" key="10">
    <source>
        <dbReference type="ARBA" id="ARBA00023002"/>
    </source>
</evidence>
<keyword evidence="13" id="KW-0472">Membrane</keyword>
<dbReference type="InterPro" id="IPR050182">
    <property type="entry name" value="Cytochrome_P450_fam2"/>
</dbReference>
<evidence type="ECO:0000313" key="16">
    <source>
        <dbReference type="EMBL" id="GBN63712.1"/>
    </source>
</evidence>
<comment type="similarity">
    <text evidence="5 15">Belongs to the cytochrome P450 family.</text>
</comment>
<sequence length="346" mass="40109">EEIIELLQRISECNGEPVKHSYLLAPSMSNNISSLVFGKRLKYDDPERQNLDRIIRGVASLIGATSWQIFFPWIGAFMRKFKLGSNGQLVKHLTEMKEFIRKELKQHEDTLDPNNIRDYMDGYLLEIQKKSNDPNTTFRKEVLIDMSRLFFGAGSETVRVTVDWTLLACAAYPEVQRKIHAEIDEVFGTDRFPTWQDRINMPFTEATLAEVMRWKTIVPLNLMRYTLEDTELRGYPIPKHTHVLAILWAIDHDERIWGNDVHEFKPERFLSDDGKKFVKPECATPFSVGKRDCPGKSLAQIEVFLYVVAILQKFVVQVPRGAEIDFESLLGLSQTPKRQNLCFKQR</sequence>
<evidence type="ECO:0000256" key="15">
    <source>
        <dbReference type="RuleBase" id="RU000461"/>
    </source>
</evidence>
<keyword evidence="6 14" id="KW-0349">Heme</keyword>
<gene>
    <name evidence="16" type="primary">CYP2J2_2</name>
    <name evidence="16" type="ORF">AVEN_68332_1</name>
</gene>
<dbReference type="GO" id="GO:0016712">
    <property type="term" value="F:oxidoreductase activity, acting on paired donors, with incorporation or reduction of molecular oxygen, reduced flavin or flavoprotein as one donor, and incorporation of one atom of oxygen"/>
    <property type="evidence" value="ECO:0007669"/>
    <property type="project" value="TreeGrafter"/>
</dbReference>
<dbReference type="GO" id="GO:0005506">
    <property type="term" value="F:iron ion binding"/>
    <property type="evidence" value="ECO:0007669"/>
    <property type="project" value="InterPro"/>
</dbReference>
<evidence type="ECO:0000256" key="2">
    <source>
        <dbReference type="ARBA" id="ARBA00003690"/>
    </source>
</evidence>
<dbReference type="AlphaFoldDB" id="A0A4Y2QK77"/>
<keyword evidence="12 15" id="KW-0503">Monooxygenase</keyword>
<dbReference type="GO" id="GO:0006805">
    <property type="term" value="P:xenobiotic metabolic process"/>
    <property type="evidence" value="ECO:0007669"/>
    <property type="project" value="TreeGrafter"/>
</dbReference>
<dbReference type="SUPFAM" id="SSF48264">
    <property type="entry name" value="Cytochrome P450"/>
    <property type="match status" value="1"/>
</dbReference>
<name>A0A4Y2QK77_ARAVE</name>
<evidence type="ECO:0000256" key="5">
    <source>
        <dbReference type="ARBA" id="ARBA00010617"/>
    </source>
</evidence>
<reference evidence="16 17" key="1">
    <citation type="journal article" date="2019" name="Sci. Rep.">
        <title>Orb-weaving spider Araneus ventricosus genome elucidates the spidroin gene catalogue.</title>
        <authorList>
            <person name="Kono N."/>
            <person name="Nakamura H."/>
            <person name="Ohtoshi R."/>
            <person name="Moran D.A.P."/>
            <person name="Shinohara A."/>
            <person name="Yoshida Y."/>
            <person name="Fujiwara M."/>
            <person name="Mori M."/>
            <person name="Tomita M."/>
            <person name="Arakawa K."/>
        </authorList>
    </citation>
    <scope>NUCLEOTIDE SEQUENCE [LARGE SCALE GENOMIC DNA]</scope>
</reference>
<dbReference type="GO" id="GO:0006082">
    <property type="term" value="P:organic acid metabolic process"/>
    <property type="evidence" value="ECO:0007669"/>
    <property type="project" value="TreeGrafter"/>
</dbReference>
<evidence type="ECO:0000256" key="6">
    <source>
        <dbReference type="ARBA" id="ARBA00022617"/>
    </source>
</evidence>
<feature type="binding site" description="axial binding residue" evidence="14">
    <location>
        <position position="293"/>
    </location>
    <ligand>
        <name>heme</name>
        <dbReference type="ChEBI" id="CHEBI:30413"/>
    </ligand>
    <ligandPart>
        <name>Fe</name>
        <dbReference type="ChEBI" id="CHEBI:18248"/>
    </ligandPart>
</feature>
<keyword evidence="7 14" id="KW-0479">Metal-binding</keyword>
<dbReference type="InterPro" id="IPR002401">
    <property type="entry name" value="Cyt_P450_E_grp-I"/>
</dbReference>
<dbReference type="FunFam" id="1.10.630.10:FF:000238">
    <property type="entry name" value="Cytochrome P450 2A6"/>
    <property type="match status" value="1"/>
</dbReference>
<dbReference type="PANTHER" id="PTHR24300:SF375">
    <property type="entry name" value="CYTOCHROME P450 FAMILY"/>
    <property type="match status" value="1"/>
</dbReference>
<evidence type="ECO:0000256" key="3">
    <source>
        <dbReference type="ARBA" id="ARBA00004174"/>
    </source>
</evidence>
<feature type="non-terminal residue" evidence="16">
    <location>
        <position position="1"/>
    </location>
</feature>